<reference evidence="15" key="2">
    <citation type="journal article" date="2023" name="IMA Fungus">
        <title>Comparative genomic study of the Penicillium genus elucidates a diverse pangenome and 15 lateral gene transfer events.</title>
        <authorList>
            <person name="Petersen C."/>
            <person name="Sorensen T."/>
            <person name="Nielsen M.R."/>
            <person name="Sondergaard T.E."/>
            <person name="Sorensen J.L."/>
            <person name="Fitzpatrick D.A."/>
            <person name="Frisvad J.C."/>
            <person name="Nielsen K.L."/>
        </authorList>
    </citation>
    <scope>NUCLEOTIDE SEQUENCE</scope>
    <source>
        <strain evidence="15">IBT 30761</strain>
    </source>
</reference>
<gene>
    <name evidence="15" type="ORF">N7532_007314</name>
</gene>
<evidence type="ECO:0000256" key="4">
    <source>
        <dbReference type="ARBA" id="ARBA00011534"/>
    </source>
</evidence>
<proteinExistence type="inferred from homology"/>
<evidence type="ECO:0000256" key="3">
    <source>
        <dbReference type="ARBA" id="ARBA00008529"/>
    </source>
</evidence>
<dbReference type="EMBL" id="JAPQKI010000006">
    <property type="protein sequence ID" value="KAJ5095023.1"/>
    <property type="molecule type" value="Genomic_DNA"/>
</dbReference>
<comment type="similarity">
    <text evidence="3">Belongs to the GON7 family.</text>
</comment>
<keyword evidence="9" id="KW-0805">Transcription regulation</keyword>
<dbReference type="GO" id="GO:0000781">
    <property type="term" value="C:chromosome, telomeric region"/>
    <property type="evidence" value="ECO:0007669"/>
    <property type="project" value="UniProtKB-SubCell"/>
</dbReference>
<protein>
    <recommendedName>
        <fullName evidence="5">EKC/KEOPS complex subunit GON7</fullName>
    </recommendedName>
</protein>
<feature type="region of interest" description="Disordered" evidence="14">
    <location>
        <begin position="85"/>
        <end position="109"/>
    </location>
</feature>
<dbReference type="AlphaFoldDB" id="A0A9W9K6J4"/>
<comment type="function">
    <text evidence="13">Component of the EKC/KEOPS complex that is required for the formation of a threonylcarbamoyl group on adenosine at position 37 (t(6)A37) in tRNAs that read codons beginning with adenine. The complex is probably involved in the transfer of the threonylcarbamoyl moiety of threonylcarbamoyl-AMP (TC-AMP) to the N6 group of A37. GON7 likely plays a supporting role to the catalytic subunit KAE1 in the complex. The EKC/KEOPS complex also promotes both telomere uncapping and telomere elongation. The complex is required for efficient recruitment of transcriptional coactivators.</text>
</comment>
<keyword evidence="6" id="KW-0158">Chromosome</keyword>
<accession>A0A9W9K6J4</accession>
<reference evidence="15" key="1">
    <citation type="submission" date="2022-11" db="EMBL/GenBank/DDBJ databases">
        <authorList>
            <person name="Petersen C."/>
        </authorList>
    </citation>
    <scope>NUCLEOTIDE SEQUENCE</scope>
    <source>
        <strain evidence="15">IBT 30761</strain>
    </source>
</reference>
<dbReference type="InterPro" id="IPR014849">
    <property type="entry name" value="EKC/KEOPS_Gon7"/>
</dbReference>
<keyword evidence="12" id="KW-0539">Nucleus</keyword>
<dbReference type="Proteomes" id="UP001149074">
    <property type="component" value="Unassembled WGS sequence"/>
</dbReference>
<evidence type="ECO:0000256" key="14">
    <source>
        <dbReference type="SAM" id="MobiDB-lite"/>
    </source>
</evidence>
<name>A0A9W9K6J4_9EURO</name>
<evidence type="ECO:0000256" key="6">
    <source>
        <dbReference type="ARBA" id="ARBA00022454"/>
    </source>
</evidence>
<evidence type="ECO:0000313" key="16">
    <source>
        <dbReference type="Proteomes" id="UP001149074"/>
    </source>
</evidence>
<evidence type="ECO:0000256" key="11">
    <source>
        <dbReference type="ARBA" id="ARBA00023163"/>
    </source>
</evidence>
<evidence type="ECO:0000256" key="5">
    <source>
        <dbReference type="ARBA" id="ARBA00019746"/>
    </source>
</evidence>
<dbReference type="RefSeq" id="XP_056473173.1">
    <property type="nucleotide sequence ID" value="XM_056619807.1"/>
</dbReference>
<evidence type="ECO:0000256" key="12">
    <source>
        <dbReference type="ARBA" id="ARBA00023242"/>
    </source>
</evidence>
<keyword evidence="7" id="KW-0819">tRNA processing</keyword>
<sequence length="109" mass="11829">MRSRGQTSCPLRSPATPDCQHAHPLQAVYAAPDAGTSFQHELPVATNTSLAAKQAHLAALQTLVPKLQEQINVYLTARMEEDKKAQGAISEKEAAEEENYGEEVVEEDA</sequence>
<evidence type="ECO:0000256" key="1">
    <source>
        <dbReference type="ARBA" id="ARBA00004123"/>
    </source>
</evidence>
<evidence type="ECO:0000256" key="9">
    <source>
        <dbReference type="ARBA" id="ARBA00023015"/>
    </source>
</evidence>
<evidence type="ECO:0000256" key="13">
    <source>
        <dbReference type="ARBA" id="ARBA00025393"/>
    </source>
</evidence>
<dbReference type="Pfam" id="PF08738">
    <property type="entry name" value="Gon7"/>
    <property type="match status" value="1"/>
</dbReference>
<evidence type="ECO:0000256" key="8">
    <source>
        <dbReference type="ARBA" id="ARBA00022895"/>
    </source>
</evidence>
<keyword evidence="16" id="KW-1185">Reference proteome</keyword>
<dbReference type="GO" id="GO:0008033">
    <property type="term" value="P:tRNA processing"/>
    <property type="evidence" value="ECO:0007669"/>
    <property type="project" value="UniProtKB-KW"/>
</dbReference>
<evidence type="ECO:0000256" key="10">
    <source>
        <dbReference type="ARBA" id="ARBA00023159"/>
    </source>
</evidence>
<organism evidence="15 16">
    <name type="scientific">Penicillium argentinense</name>
    <dbReference type="NCBI Taxonomy" id="1131581"/>
    <lineage>
        <taxon>Eukaryota</taxon>
        <taxon>Fungi</taxon>
        <taxon>Dikarya</taxon>
        <taxon>Ascomycota</taxon>
        <taxon>Pezizomycotina</taxon>
        <taxon>Eurotiomycetes</taxon>
        <taxon>Eurotiomycetidae</taxon>
        <taxon>Eurotiales</taxon>
        <taxon>Aspergillaceae</taxon>
        <taxon>Penicillium</taxon>
    </lineage>
</organism>
<comment type="subunit">
    <text evidence="4">Component of the EKC/KEOPS complex composed of at least BUD32, CGI121, GON7, KAE1 and PCC1; the whole complex dimerizes.</text>
</comment>
<comment type="caution">
    <text evidence="15">The sequence shown here is derived from an EMBL/GenBank/DDBJ whole genome shotgun (WGS) entry which is preliminary data.</text>
</comment>
<dbReference type="GO" id="GO:0005634">
    <property type="term" value="C:nucleus"/>
    <property type="evidence" value="ECO:0007669"/>
    <property type="project" value="UniProtKB-SubCell"/>
</dbReference>
<dbReference type="OrthoDB" id="2288868at2759"/>
<keyword evidence="10" id="KW-0010">Activator</keyword>
<keyword evidence="8" id="KW-0779">Telomere</keyword>
<dbReference type="GeneID" id="81358786"/>
<comment type="subcellular location">
    <subcellularLocation>
        <location evidence="2">Chromosome</location>
        <location evidence="2">Telomere</location>
    </subcellularLocation>
    <subcellularLocation>
        <location evidence="1">Nucleus</location>
    </subcellularLocation>
</comment>
<feature type="compositionally biased region" description="Acidic residues" evidence="14">
    <location>
        <begin position="94"/>
        <end position="109"/>
    </location>
</feature>
<evidence type="ECO:0000256" key="7">
    <source>
        <dbReference type="ARBA" id="ARBA00022694"/>
    </source>
</evidence>
<evidence type="ECO:0000256" key="2">
    <source>
        <dbReference type="ARBA" id="ARBA00004574"/>
    </source>
</evidence>
<evidence type="ECO:0000313" key="15">
    <source>
        <dbReference type="EMBL" id="KAJ5095023.1"/>
    </source>
</evidence>
<keyword evidence="11" id="KW-0804">Transcription</keyword>